<dbReference type="Pfam" id="PF02575">
    <property type="entry name" value="YbaB_DNA_bd"/>
    <property type="match status" value="1"/>
</dbReference>
<dbReference type="EMBL" id="JBHSKM010000044">
    <property type="protein sequence ID" value="MFC5219721.1"/>
    <property type="molecule type" value="Genomic_DNA"/>
</dbReference>
<keyword evidence="1" id="KW-0175">Coiled coil</keyword>
<reference evidence="3" key="1">
    <citation type="journal article" date="2019" name="Int. J. Syst. Evol. Microbiol.">
        <title>The Global Catalogue of Microorganisms (GCM) 10K type strain sequencing project: providing services to taxonomists for standard genome sequencing and annotation.</title>
        <authorList>
            <consortium name="The Broad Institute Genomics Platform"/>
            <consortium name="The Broad Institute Genome Sequencing Center for Infectious Disease"/>
            <person name="Wu L."/>
            <person name="Ma J."/>
        </authorList>
    </citation>
    <scope>NUCLEOTIDE SEQUENCE [LARGE SCALE GENOMIC DNA]</scope>
    <source>
        <strain evidence="3">KCTC 42586</strain>
    </source>
</reference>
<sequence>MSATPYDQQIEDLLKLYRTQREEAAETRRRINETTATATAPRQAVKVTVSAQGEVTAVEFPTAAYRRMAAKEFADVLLTTIQQARAQAFEEAGAVVSAQLPPGVAVADLLQGRLDPDAILPVDPEMPDHVRDYLDHGFRAGSHG</sequence>
<dbReference type="InterPro" id="IPR036894">
    <property type="entry name" value="YbaB-like_sf"/>
</dbReference>
<dbReference type="SUPFAM" id="SSF82607">
    <property type="entry name" value="YbaB-like"/>
    <property type="match status" value="1"/>
</dbReference>
<evidence type="ECO:0000256" key="1">
    <source>
        <dbReference type="SAM" id="Coils"/>
    </source>
</evidence>
<accession>A0ABW0CUU3</accession>
<dbReference type="RefSeq" id="WP_380863752.1">
    <property type="nucleotide sequence ID" value="NZ_JBHSKM010000044.1"/>
</dbReference>
<gene>
    <name evidence="2" type="ORF">ACFPQ9_38440</name>
</gene>
<dbReference type="Gene3D" id="3.30.1310.10">
    <property type="entry name" value="Nucleoid-associated protein YbaB-like domain"/>
    <property type="match status" value="1"/>
</dbReference>
<comment type="caution">
    <text evidence="2">The sequence shown here is derived from an EMBL/GenBank/DDBJ whole genome shotgun (WGS) entry which is preliminary data.</text>
</comment>
<organism evidence="2 3">
    <name type="scientific">Streptomyces coerulescens</name>
    <dbReference type="NCBI Taxonomy" id="29304"/>
    <lineage>
        <taxon>Bacteria</taxon>
        <taxon>Bacillati</taxon>
        <taxon>Actinomycetota</taxon>
        <taxon>Actinomycetes</taxon>
        <taxon>Kitasatosporales</taxon>
        <taxon>Streptomycetaceae</taxon>
        <taxon>Streptomyces</taxon>
    </lineage>
</organism>
<dbReference type="InterPro" id="IPR004401">
    <property type="entry name" value="YbaB/EbfC"/>
</dbReference>
<name>A0ABW0CUU3_STRCD</name>
<evidence type="ECO:0000313" key="2">
    <source>
        <dbReference type="EMBL" id="MFC5219721.1"/>
    </source>
</evidence>
<evidence type="ECO:0000313" key="3">
    <source>
        <dbReference type="Proteomes" id="UP001596263"/>
    </source>
</evidence>
<feature type="coiled-coil region" evidence="1">
    <location>
        <begin position="10"/>
        <end position="37"/>
    </location>
</feature>
<dbReference type="Proteomes" id="UP001596263">
    <property type="component" value="Unassembled WGS sequence"/>
</dbReference>
<protein>
    <submittedName>
        <fullName evidence="2">YbaB/EbfC family nucleoid-associated protein</fullName>
    </submittedName>
</protein>
<proteinExistence type="predicted"/>
<keyword evidence="3" id="KW-1185">Reference proteome</keyword>